<dbReference type="PANTHER" id="PTHR43767:SF1">
    <property type="entry name" value="NONRIBOSOMAL PEPTIDE SYNTHASE PES1 (EUROFUNG)-RELATED"/>
    <property type="match status" value="1"/>
</dbReference>
<sequence>MTPGGPARELDELWTDVHRLADALVGKGFRAGHRAAVLATDSYEYMVVILACMRVGIVYVPLNYRLAAAELDTILAHARPELIFVGDRYAPVVERSQAGQDAATVALDPDGRGRLQFRDLVESGRDRPHEHRTSDEDVVAVCYTSGTTGRPKGVMQSQRAMKTEIWRQSQFPGSPGDVRYSASPMFHVAGHRTIFTHLARGFTSVLLPQFDAVALADLVRATALDGAFLVPTMLDLLLDELGPGTFRLPQLHYGGSTISPRLLSRAIEHLDAEMFNLFGSSETGLVTVLDAADHRAAHAGRHELLGSLGRAAPGADVRILDPDGEEVQEGEVGEIVCRTDGALSGYLEQPEATAEVLRDGWVWTGDLARRDAEGYHYYMGRSRDLIIRGGENVYPQEIESVLSAVPGVTDVAVLGVPDERWGESVVAVLECRGEPPSADDVRRLCQERLASFKVPGEFVFVADLPRTAAGKIATYRLRDQLGRRS</sequence>
<reference evidence="5 6" key="1">
    <citation type="submission" date="2019-07" db="EMBL/GenBank/DDBJ databases">
        <title>Whole genome shotgun sequence of Pseudonocardia sulfidoxydans NBRC 16205.</title>
        <authorList>
            <person name="Hosoyama A."/>
            <person name="Uohara A."/>
            <person name="Ohji S."/>
            <person name="Ichikawa N."/>
        </authorList>
    </citation>
    <scope>NUCLEOTIDE SEQUENCE [LARGE SCALE GENOMIC DNA]</scope>
    <source>
        <strain evidence="5 6">NBRC 16205</strain>
    </source>
</reference>
<dbReference type="SUPFAM" id="SSF56801">
    <property type="entry name" value="Acetyl-CoA synthetase-like"/>
    <property type="match status" value="1"/>
</dbReference>
<evidence type="ECO:0000259" key="3">
    <source>
        <dbReference type="Pfam" id="PF00501"/>
    </source>
</evidence>
<dbReference type="Gene3D" id="3.40.50.12780">
    <property type="entry name" value="N-terminal domain of ligase-like"/>
    <property type="match status" value="1"/>
</dbReference>
<dbReference type="PROSITE" id="PS00455">
    <property type="entry name" value="AMP_BINDING"/>
    <property type="match status" value="1"/>
</dbReference>
<dbReference type="GO" id="GO:0016878">
    <property type="term" value="F:acid-thiol ligase activity"/>
    <property type="evidence" value="ECO:0007669"/>
    <property type="project" value="UniProtKB-ARBA"/>
</dbReference>
<dbReference type="InterPro" id="IPR025110">
    <property type="entry name" value="AMP-bd_C"/>
</dbReference>
<dbReference type="Gene3D" id="3.30.300.30">
    <property type="match status" value="1"/>
</dbReference>
<dbReference type="InterPro" id="IPR000873">
    <property type="entry name" value="AMP-dep_synth/lig_dom"/>
</dbReference>
<protein>
    <submittedName>
        <fullName evidence="5">Acyl-CoA synthetase</fullName>
    </submittedName>
</protein>
<keyword evidence="2" id="KW-0436">Ligase</keyword>
<dbReference type="InterPro" id="IPR042099">
    <property type="entry name" value="ANL_N_sf"/>
</dbReference>
<dbReference type="FunFam" id="3.30.300.30:FF:000008">
    <property type="entry name" value="2,3-dihydroxybenzoate-AMP ligase"/>
    <property type="match status" value="1"/>
</dbReference>
<name>A0A511DE75_9PSEU</name>
<dbReference type="Pfam" id="PF00501">
    <property type="entry name" value="AMP-binding"/>
    <property type="match status" value="1"/>
</dbReference>
<gene>
    <name evidence="5" type="ORF">PSU4_20250</name>
</gene>
<evidence type="ECO:0000313" key="6">
    <source>
        <dbReference type="Proteomes" id="UP000321685"/>
    </source>
</evidence>
<comment type="caution">
    <text evidence="5">The sequence shown here is derived from an EMBL/GenBank/DDBJ whole genome shotgun (WGS) entry which is preliminary data.</text>
</comment>
<evidence type="ECO:0000313" key="5">
    <source>
        <dbReference type="EMBL" id="GEL23071.1"/>
    </source>
</evidence>
<evidence type="ECO:0000259" key="4">
    <source>
        <dbReference type="Pfam" id="PF13193"/>
    </source>
</evidence>
<dbReference type="PANTHER" id="PTHR43767">
    <property type="entry name" value="LONG-CHAIN-FATTY-ACID--COA LIGASE"/>
    <property type="match status" value="1"/>
</dbReference>
<keyword evidence="6" id="KW-1185">Reference proteome</keyword>
<dbReference type="EMBL" id="BJVJ01000015">
    <property type="protein sequence ID" value="GEL23071.1"/>
    <property type="molecule type" value="Genomic_DNA"/>
</dbReference>
<evidence type="ECO:0000256" key="2">
    <source>
        <dbReference type="ARBA" id="ARBA00022598"/>
    </source>
</evidence>
<dbReference type="InterPro" id="IPR045851">
    <property type="entry name" value="AMP-bd_C_sf"/>
</dbReference>
<feature type="domain" description="AMP-binding enzyme C-terminal" evidence="4">
    <location>
        <begin position="397"/>
        <end position="471"/>
    </location>
</feature>
<evidence type="ECO:0000256" key="1">
    <source>
        <dbReference type="ARBA" id="ARBA00006432"/>
    </source>
</evidence>
<dbReference type="AlphaFoldDB" id="A0A511DE75"/>
<proteinExistence type="inferred from homology"/>
<dbReference type="InterPro" id="IPR020845">
    <property type="entry name" value="AMP-binding_CS"/>
</dbReference>
<dbReference type="InterPro" id="IPR050237">
    <property type="entry name" value="ATP-dep_AMP-bd_enzyme"/>
</dbReference>
<feature type="domain" description="AMP-dependent synthetase/ligase" evidence="3">
    <location>
        <begin position="12"/>
        <end position="347"/>
    </location>
</feature>
<dbReference type="Pfam" id="PF13193">
    <property type="entry name" value="AMP-binding_C"/>
    <property type="match status" value="1"/>
</dbReference>
<dbReference type="Proteomes" id="UP000321685">
    <property type="component" value="Unassembled WGS sequence"/>
</dbReference>
<accession>A0A511DE75</accession>
<organism evidence="5 6">
    <name type="scientific">Pseudonocardia sulfidoxydans NBRC 16205</name>
    <dbReference type="NCBI Taxonomy" id="1223511"/>
    <lineage>
        <taxon>Bacteria</taxon>
        <taxon>Bacillati</taxon>
        <taxon>Actinomycetota</taxon>
        <taxon>Actinomycetes</taxon>
        <taxon>Pseudonocardiales</taxon>
        <taxon>Pseudonocardiaceae</taxon>
        <taxon>Pseudonocardia</taxon>
    </lineage>
</organism>
<comment type="similarity">
    <text evidence="1">Belongs to the ATP-dependent AMP-binding enzyme family.</text>
</comment>